<accession>A0ACC1TPZ4</accession>
<keyword evidence="2" id="KW-1185">Reference proteome</keyword>
<comment type="caution">
    <text evidence="1">The sequence shown here is derived from an EMBL/GenBank/DDBJ whole genome shotgun (WGS) entry which is preliminary data.</text>
</comment>
<dbReference type="Proteomes" id="UP001163835">
    <property type="component" value="Unassembled WGS sequence"/>
</dbReference>
<sequence>MLLPEELLEMMIQDLAYTPAYPYHSLSSARCKRVSSELITLSVVNRQLRRISLPFLFAFVTLKHLEDVEKFLQTCLVNPTLGSTIRHVFCPSTSLANRIFHLCYPDPLRVIKLHAYFPNKDVHDDLCRLLPHLARLACVDLQGSTSSVLLLSAVNQHPSISTMIVDSLYGLHYLPKPLSSLDLSKVVVERGYISQPDLETSYARGLKVYQLIVRQPELLKEEFGNSTFQGLHEISLAMNRHPILLEWLPRLASTHSHLRNVIFVDMSNSKMQFTSDTIPFILPFIEKSSQRRLDTTFIITRLVLSRTQCGSLSTPGWHVTELVMNVQSSLLVILPLVASCFPYIHTLGVGLHHKRRYNVDELVAVLASFRSLRVLKPARLFKKLRSPDEGVHRPWKPLRHIDKIHRVQRLGARAEARLYWYMSLISKGLPSLEAVYIEEEGYGDEKSCSHGDWSLQGWLSIGGATRDVIGTLELSGTSG</sequence>
<organism evidence="1 2">
    <name type="scientific">Lentinula aff. lateritia</name>
    <dbReference type="NCBI Taxonomy" id="2804960"/>
    <lineage>
        <taxon>Eukaryota</taxon>
        <taxon>Fungi</taxon>
        <taxon>Dikarya</taxon>
        <taxon>Basidiomycota</taxon>
        <taxon>Agaricomycotina</taxon>
        <taxon>Agaricomycetes</taxon>
        <taxon>Agaricomycetidae</taxon>
        <taxon>Agaricales</taxon>
        <taxon>Marasmiineae</taxon>
        <taxon>Omphalotaceae</taxon>
        <taxon>Lentinula</taxon>
    </lineage>
</organism>
<name>A0ACC1TPZ4_9AGAR</name>
<gene>
    <name evidence="1" type="ORF">F5876DRAFT_80317</name>
</gene>
<protein>
    <submittedName>
        <fullName evidence="1">Uncharacterized protein</fullName>
    </submittedName>
</protein>
<evidence type="ECO:0000313" key="2">
    <source>
        <dbReference type="Proteomes" id="UP001163835"/>
    </source>
</evidence>
<evidence type="ECO:0000313" key="1">
    <source>
        <dbReference type="EMBL" id="KAJ3806825.1"/>
    </source>
</evidence>
<dbReference type="EMBL" id="MU795375">
    <property type="protein sequence ID" value="KAJ3806825.1"/>
    <property type="molecule type" value="Genomic_DNA"/>
</dbReference>
<reference evidence="1" key="1">
    <citation type="submission" date="2022-09" db="EMBL/GenBank/DDBJ databases">
        <title>A Global Phylogenomic Analysis of the Shiitake Genus Lentinula.</title>
        <authorList>
            <consortium name="DOE Joint Genome Institute"/>
            <person name="Sierra-Patev S."/>
            <person name="Min B."/>
            <person name="Naranjo-Ortiz M."/>
            <person name="Looney B."/>
            <person name="Konkel Z."/>
            <person name="Slot J.C."/>
            <person name="Sakamoto Y."/>
            <person name="Steenwyk J.L."/>
            <person name="Rokas A."/>
            <person name="Carro J."/>
            <person name="Camarero S."/>
            <person name="Ferreira P."/>
            <person name="Molpeceres G."/>
            <person name="Ruiz-Duenas F.J."/>
            <person name="Serrano A."/>
            <person name="Henrissat B."/>
            <person name="Drula E."/>
            <person name="Hughes K.W."/>
            <person name="Mata J.L."/>
            <person name="Ishikawa N.K."/>
            <person name="Vargas-Isla R."/>
            <person name="Ushijima S."/>
            <person name="Smith C.A."/>
            <person name="Ahrendt S."/>
            <person name="Andreopoulos W."/>
            <person name="He G."/>
            <person name="Labutti K."/>
            <person name="Lipzen A."/>
            <person name="Ng V."/>
            <person name="Riley R."/>
            <person name="Sandor L."/>
            <person name="Barry K."/>
            <person name="Martinez A.T."/>
            <person name="Xiao Y."/>
            <person name="Gibbons J.G."/>
            <person name="Terashima K."/>
            <person name="Grigoriev I.V."/>
            <person name="Hibbett D.S."/>
        </authorList>
    </citation>
    <scope>NUCLEOTIDE SEQUENCE</scope>
    <source>
        <strain evidence="1">TMI1499</strain>
    </source>
</reference>
<proteinExistence type="predicted"/>